<evidence type="ECO:0000313" key="2">
    <source>
        <dbReference type="EMBL" id="KAK3198092.1"/>
    </source>
</evidence>
<reference evidence="2" key="1">
    <citation type="journal article" date="2023" name="Plant J.">
        <title>Genome sequences and population genomics provide insights into the demographic history, inbreeding, and mutation load of two 'living fossil' tree species of Dipteronia.</title>
        <authorList>
            <person name="Feng Y."/>
            <person name="Comes H.P."/>
            <person name="Chen J."/>
            <person name="Zhu S."/>
            <person name="Lu R."/>
            <person name="Zhang X."/>
            <person name="Li P."/>
            <person name="Qiu J."/>
            <person name="Olsen K.M."/>
            <person name="Qiu Y."/>
        </authorList>
    </citation>
    <scope>NUCLEOTIDE SEQUENCE</scope>
    <source>
        <strain evidence="2">NBL</strain>
    </source>
</reference>
<organism evidence="2 3">
    <name type="scientific">Dipteronia sinensis</name>
    <dbReference type="NCBI Taxonomy" id="43782"/>
    <lineage>
        <taxon>Eukaryota</taxon>
        <taxon>Viridiplantae</taxon>
        <taxon>Streptophyta</taxon>
        <taxon>Embryophyta</taxon>
        <taxon>Tracheophyta</taxon>
        <taxon>Spermatophyta</taxon>
        <taxon>Magnoliopsida</taxon>
        <taxon>eudicotyledons</taxon>
        <taxon>Gunneridae</taxon>
        <taxon>Pentapetalae</taxon>
        <taxon>rosids</taxon>
        <taxon>malvids</taxon>
        <taxon>Sapindales</taxon>
        <taxon>Sapindaceae</taxon>
        <taxon>Hippocastanoideae</taxon>
        <taxon>Acereae</taxon>
        <taxon>Dipteronia</taxon>
    </lineage>
</organism>
<feature type="compositionally biased region" description="Basic residues" evidence="1">
    <location>
        <begin position="25"/>
        <end position="36"/>
    </location>
</feature>
<sequence length="110" mass="11966">MDVDAGEGGSALSGDEVAGGNQLLHQRKRQEWRRHPHEQMKEDFEANPVEIPSLSVVIPSSPVATAGSTLTTSTKNWRAHVHSVTMQLIGEESRDFNLFVAGAREDISGT</sequence>
<dbReference type="AlphaFoldDB" id="A0AAE0A0N4"/>
<dbReference type="EMBL" id="JANJYJ010000007">
    <property type="protein sequence ID" value="KAK3198092.1"/>
    <property type="molecule type" value="Genomic_DNA"/>
</dbReference>
<name>A0AAE0A0N4_9ROSI</name>
<feature type="region of interest" description="Disordered" evidence="1">
    <location>
        <begin position="1"/>
        <end position="37"/>
    </location>
</feature>
<evidence type="ECO:0000313" key="3">
    <source>
        <dbReference type="Proteomes" id="UP001281410"/>
    </source>
</evidence>
<proteinExistence type="predicted"/>
<evidence type="ECO:0000256" key="1">
    <source>
        <dbReference type="SAM" id="MobiDB-lite"/>
    </source>
</evidence>
<accession>A0AAE0A0N4</accession>
<dbReference type="Proteomes" id="UP001281410">
    <property type="component" value="Unassembled WGS sequence"/>
</dbReference>
<keyword evidence="3" id="KW-1185">Reference proteome</keyword>
<comment type="caution">
    <text evidence="2">The sequence shown here is derived from an EMBL/GenBank/DDBJ whole genome shotgun (WGS) entry which is preliminary data.</text>
</comment>
<protein>
    <submittedName>
        <fullName evidence="2">Uncharacterized protein</fullName>
    </submittedName>
</protein>
<gene>
    <name evidence="2" type="ORF">Dsin_021507</name>
</gene>
<feature type="compositionally biased region" description="Gly residues" evidence="1">
    <location>
        <begin position="1"/>
        <end position="11"/>
    </location>
</feature>